<feature type="compositionally biased region" description="Basic and acidic residues" evidence="5">
    <location>
        <begin position="266"/>
        <end position="276"/>
    </location>
</feature>
<dbReference type="Pfam" id="PF13305">
    <property type="entry name" value="TetR_C_33"/>
    <property type="match status" value="1"/>
</dbReference>
<dbReference type="EMBL" id="PSNX01000007">
    <property type="protein sequence ID" value="PPE66426.1"/>
    <property type="molecule type" value="Genomic_DNA"/>
</dbReference>
<evidence type="ECO:0000313" key="7">
    <source>
        <dbReference type="EMBL" id="PPE66426.1"/>
    </source>
</evidence>
<evidence type="ECO:0000259" key="6">
    <source>
        <dbReference type="PROSITE" id="PS50977"/>
    </source>
</evidence>
<dbReference type="InterPro" id="IPR050109">
    <property type="entry name" value="HTH-type_TetR-like_transc_reg"/>
</dbReference>
<evidence type="ECO:0000256" key="4">
    <source>
        <dbReference type="PROSITE-ProRule" id="PRU00335"/>
    </source>
</evidence>
<keyword evidence="8" id="KW-1185">Reference proteome</keyword>
<evidence type="ECO:0000313" key="8">
    <source>
        <dbReference type="Proteomes" id="UP000238605"/>
    </source>
</evidence>
<dbReference type="PANTHER" id="PTHR30055:SF220">
    <property type="entry name" value="TETR-FAMILY REGULATORY PROTEIN"/>
    <property type="match status" value="1"/>
</dbReference>
<feature type="domain" description="HTH tetR-type" evidence="6">
    <location>
        <begin position="309"/>
        <end position="369"/>
    </location>
</feature>
<evidence type="ECO:0000256" key="1">
    <source>
        <dbReference type="ARBA" id="ARBA00023015"/>
    </source>
</evidence>
<sequence>MESASPRRHTMQAAGYPASGVGSKGSRADMESASPRRHTMQAAGRGFEGCCCQLTALAPIGGAPGSPLRVESDAPGPTQAVSHHAHEAGCSGLEPRRGSAAHVAGVHQKRLTGRAWPHAHAVERPGDEDGLEQRADPEVPGAEVQALDGLAFQGYVDVGGHDAHEHHRQPDAGLPLKIGQAQALEHRHRHQQGQTAQQLGRAGEIHPRQGVVGQGVGHHGHVAGLRAHEVINPGEEEAQPHAPAHGAPQVQRVVEQARRHPGQPGGRDDQEKKAHESSPYVYNGNIVPSDVSIVNIPGANSMNTAYHHGDLRAVLLAYAREQMEHARLDGLSMREMAKAVGVSHTAAYRHFADKRALLDAVAEQGFDELLAASRAAVHAAPPDARSRLKASGLAYVGFGMASPQLLGHMFSAIAQPQASEALVGAGARLFDELRQLVAAGQAQGAFRPGEPGELSHACWAMVHGLATLLGIGMLREPGAQHAATMAYAEKALELFLDGLARP</sequence>
<dbReference type="SUPFAM" id="SSF46689">
    <property type="entry name" value="Homeodomain-like"/>
    <property type="match status" value="1"/>
</dbReference>
<dbReference type="InterPro" id="IPR025996">
    <property type="entry name" value="MT1864/Rv1816-like_C"/>
</dbReference>
<dbReference type="Pfam" id="PF00440">
    <property type="entry name" value="TetR_N"/>
    <property type="match status" value="1"/>
</dbReference>
<comment type="caution">
    <text evidence="7">The sequence shown here is derived from an EMBL/GenBank/DDBJ whole genome shotgun (WGS) entry which is preliminary data.</text>
</comment>
<dbReference type="InterPro" id="IPR036271">
    <property type="entry name" value="Tet_transcr_reg_TetR-rel_C_sf"/>
</dbReference>
<reference evidence="7 8" key="1">
    <citation type="submission" date="2018-02" db="EMBL/GenBank/DDBJ databases">
        <title>Reclassifiation of [Polyangium] brachysporum DSM 7029 as Guopingzhaonella breviflexa gen. nov., sp. nov., a member of the family Comamonadaceae.</title>
        <authorList>
            <person name="Tang B."/>
        </authorList>
    </citation>
    <scope>NUCLEOTIDE SEQUENCE [LARGE SCALE GENOMIC DNA]</scope>
    <source>
        <strain evidence="7 8">BCRC 80649</strain>
    </source>
</reference>
<gene>
    <name evidence="7" type="ORF">C1704_08905</name>
</gene>
<feature type="compositionally biased region" description="Basic residues" evidence="5">
    <location>
        <begin position="1"/>
        <end position="10"/>
    </location>
</feature>
<dbReference type="AlphaFoldDB" id="A0A2S5SUP5"/>
<dbReference type="InterPro" id="IPR009057">
    <property type="entry name" value="Homeodomain-like_sf"/>
</dbReference>
<feature type="region of interest" description="Disordered" evidence="5">
    <location>
        <begin position="237"/>
        <end position="283"/>
    </location>
</feature>
<feature type="region of interest" description="Disordered" evidence="5">
    <location>
        <begin position="1"/>
        <end position="41"/>
    </location>
</feature>
<keyword evidence="1" id="KW-0805">Transcription regulation</keyword>
<evidence type="ECO:0000256" key="5">
    <source>
        <dbReference type="SAM" id="MobiDB-lite"/>
    </source>
</evidence>
<name>A0A2S5SUP5_9BURK</name>
<evidence type="ECO:0000256" key="2">
    <source>
        <dbReference type="ARBA" id="ARBA00023125"/>
    </source>
</evidence>
<dbReference type="Proteomes" id="UP000238605">
    <property type="component" value="Unassembled WGS sequence"/>
</dbReference>
<feature type="DNA-binding region" description="H-T-H motif" evidence="4">
    <location>
        <begin position="332"/>
        <end position="351"/>
    </location>
</feature>
<evidence type="ECO:0000256" key="3">
    <source>
        <dbReference type="ARBA" id="ARBA00023163"/>
    </source>
</evidence>
<keyword evidence="2 4" id="KW-0238">DNA-binding</keyword>
<protein>
    <recommendedName>
        <fullName evidence="6">HTH tetR-type domain-containing protein</fullName>
    </recommendedName>
</protein>
<dbReference type="GO" id="GO:0003700">
    <property type="term" value="F:DNA-binding transcription factor activity"/>
    <property type="evidence" value="ECO:0007669"/>
    <property type="project" value="TreeGrafter"/>
</dbReference>
<feature type="compositionally biased region" description="Low complexity" evidence="5">
    <location>
        <begin position="240"/>
        <end position="249"/>
    </location>
</feature>
<organism evidence="7 8">
    <name type="scientific">Caldimonas caldifontis</name>
    <dbReference type="NCBI Taxonomy" id="1452508"/>
    <lineage>
        <taxon>Bacteria</taxon>
        <taxon>Pseudomonadati</taxon>
        <taxon>Pseudomonadota</taxon>
        <taxon>Betaproteobacteria</taxon>
        <taxon>Burkholderiales</taxon>
        <taxon>Sphaerotilaceae</taxon>
        <taxon>Caldimonas</taxon>
    </lineage>
</organism>
<accession>A0A2S5SUP5</accession>
<dbReference type="PROSITE" id="PS50977">
    <property type="entry name" value="HTH_TETR_2"/>
    <property type="match status" value="1"/>
</dbReference>
<dbReference type="PANTHER" id="PTHR30055">
    <property type="entry name" value="HTH-TYPE TRANSCRIPTIONAL REGULATOR RUTR"/>
    <property type="match status" value="1"/>
</dbReference>
<dbReference type="Gene3D" id="1.10.357.10">
    <property type="entry name" value="Tetracycline Repressor, domain 2"/>
    <property type="match status" value="1"/>
</dbReference>
<dbReference type="SUPFAM" id="SSF48498">
    <property type="entry name" value="Tetracyclin repressor-like, C-terminal domain"/>
    <property type="match status" value="1"/>
</dbReference>
<dbReference type="GO" id="GO:0000976">
    <property type="term" value="F:transcription cis-regulatory region binding"/>
    <property type="evidence" value="ECO:0007669"/>
    <property type="project" value="TreeGrafter"/>
</dbReference>
<proteinExistence type="predicted"/>
<keyword evidence="3" id="KW-0804">Transcription</keyword>
<dbReference type="InterPro" id="IPR001647">
    <property type="entry name" value="HTH_TetR"/>
</dbReference>